<reference evidence="2 5" key="1">
    <citation type="submission" date="2024-01" db="EMBL/GenBank/DDBJ databases">
        <title>The genomes of 5 underutilized Papilionoideae crops provide insights into root nodulation and disease resistanc.</title>
        <authorList>
            <person name="Jiang F."/>
        </authorList>
    </citation>
    <scope>NUCLEOTIDE SEQUENCE [LARGE SCALE GENOMIC DNA]</scope>
    <source>
        <strain evidence="2">LVBAO_FW01</strain>
        <tissue evidence="2">Leaves</tissue>
    </source>
</reference>
<proteinExistence type="predicted"/>
<accession>A0AAN9JD59</accession>
<feature type="transmembrane region" description="Helical" evidence="1">
    <location>
        <begin position="152"/>
        <end position="177"/>
    </location>
</feature>
<comment type="caution">
    <text evidence="2">The sequence shown here is derived from an EMBL/GenBank/DDBJ whole genome shotgun (WGS) entry which is preliminary data.</text>
</comment>
<dbReference type="EMBL" id="JAYMYQ010000024">
    <property type="protein sequence ID" value="KAK7298842.1"/>
    <property type="molecule type" value="Genomic_DNA"/>
</dbReference>
<protein>
    <submittedName>
        <fullName evidence="2">Uncharacterized protein</fullName>
    </submittedName>
</protein>
<evidence type="ECO:0000313" key="4">
    <source>
        <dbReference type="EMBL" id="KAK7298914.1"/>
    </source>
</evidence>
<evidence type="ECO:0000313" key="3">
    <source>
        <dbReference type="EMBL" id="KAK7298842.1"/>
    </source>
</evidence>
<keyword evidence="1" id="KW-0812">Transmembrane</keyword>
<feature type="transmembrane region" description="Helical" evidence="1">
    <location>
        <begin position="110"/>
        <end position="132"/>
    </location>
</feature>
<keyword evidence="5" id="KW-1185">Reference proteome</keyword>
<dbReference type="Proteomes" id="UP001367508">
    <property type="component" value="Unassembled WGS sequence"/>
</dbReference>
<evidence type="ECO:0000256" key="1">
    <source>
        <dbReference type="SAM" id="Phobius"/>
    </source>
</evidence>
<sequence length="494" mass="55807">MTPIRVRSGHPNHELNDLSCFDRWFTARANKPTISRGGLRSKVKALSNLIHLFRASGCPSLPIDDSASPRATRWDTSTWAINSIPVGRFVPFHWEQLRSLKKQTLNKPGLLVQAEILGIILPLLLGVFLVLAERKVIAFVQRKKAEGAKWTHLFPAGALGKVIVRALFLVVYLCLLVSPLQSIGMRGQYDPLSQVGLLPVNQVGFENPVEEIDQDEIWREVAQLEQPAPVVPANPAPGLIHYVPGEFEVPPIIQASRENSLFRRLRKLIFEQSIFVTSDEIEDVQNSLRSAPSHGDYVRLLDFWCSNARIQEQRHDCANHLKHIFPLIPQSSRSVILFGGVYTREALLLLEYFYRVLRRRFLFFVFYHSVPFLLSLPSPATDHAQHQSIYRRIAFATPTLGPASFSWYAQVTLSLSARLAWWAGKATSLSYGASIGILLRYLLRCFTTLECRKSDSLFSSFFSETDASLESEALFANQERGLTLACRSLFLLVH</sequence>
<evidence type="ECO:0000313" key="2">
    <source>
        <dbReference type="EMBL" id="KAK7295936.1"/>
    </source>
</evidence>
<gene>
    <name evidence="4" type="ORF">VNO77_46235</name>
    <name evidence="3" type="ORF">VNO77_46388</name>
    <name evidence="2" type="ORF">VNO77_51062</name>
</gene>
<name>A0AAN9JD59_CANGL</name>
<dbReference type="AlphaFoldDB" id="A0AAN9JD59"/>
<dbReference type="EMBL" id="JAYMYQ010000023">
    <property type="protein sequence ID" value="KAK7298914.1"/>
    <property type="molecule type" value="Genomic_DNA"/>
</dbReference>
<keyword evidence="1" id="KW-0472">Membrane</keyword>
<dbReference type="EMBL" id="JAYMYQ010000096">
    <property type="protein sequence ID" value="KAK7295936.1"/>
    <property type="molecule type" value="Genomic_DNA"/>
</dbReference>
<organism evidence="2 5">
    <name type="scientific">Canavalia gladiata</name>
    <name type="common">Sword bean</name>
    <name type="synonym">Dolichos gladiatus</name>
    <dbReference type="NCBI Taxonomy" id="3824"/>
    <lineage>
        <taxon>Eukaryota</taxon>
        <taxon>Viridiplantae</taxon>
        <taxon>Streptophyta</taxon>
        <taxon>Embryophyta</taxon>
        <taxon>Tracheophyta</taxon>
        <taxon>Spermatophyta</taxon>
        <taxon>Magnoliopsida</taxon>
        <taxon>eudicotyledons</taxon>
        <taxon>Gunneridae</taxon>
        <taxon>Pentapetalae</taxon>
        <taxon>rosids</taxon>
        <taxon>fabids</taxon>
        <taxon>Fabales</taxon>
        <taxon>Fabaceae</taxon>
        <taxon>Papilionoideae</taxon>
        <taxon>50 kb inversion clade</taxon>
        <taxon>NPAAA clade</taxon>
        <taxon>indigoferoid/millettioid clade</taxon>
        <taxon>Phaseoleae</taxon>
        <taxon>Canavalia</taxon>
    </lineage>
</organism>
<evidence type="ECO:0000313" key="5">
    <source>
        <dbReference type="Proteomes" id="UP001367508"/>
    </source>
</evidence>
<keyword evidence="1" id="KW-1133">Transmembrane helix</keyword>